<protein>
    <recommendedName>
        <fullName evidence="3">Helix-turn-helix domain-containing protein</fullName>
    </recommendedName>
</protein>
<keyword evidence="2" id="KW-1185">Reference proteome</keyword>
<accession>A0ABR5F497</accession>
<proteinExistence type="predicted"/>
<evidence type="ECO:0000313" key="1">
    <source>
        <dbReference type="EMBL" id="KLL11552.1"/>
    </source>
</evidence>
<dbReference type="RefSeq" id="WP_047222912.1">
    <property type="nucleotide sequence ID" value="NZ_JWIO01000014.1"/>
</dbReference>
<evidence type="ECO:0000313" key="2">
    <source>
        <dbReference type="Proteomes" id="UP000035425"/>
    </source>
</evidence>
<dbReference type="Proteomes" id="UP000035425">
    <property type="component" value="Unassembled WGS sequence"/>
</dbReference>
<name>A0ABR5F497_9ACTN</name>
<organism evidence="1 2">
    <name type="scientific">Protofrankia coriariae</name>
    <dbReference type="NCBI Taxonomy" id="1562887"/>
    <lineage>
        <taxon>Bacteria</taxon>
        <taxon>Bacillati</taxon>
        <taxon>Actinomycetota</taxon>
        <taxon>Actinomycetes</taxon>
        <taxon>Frankiales</taxon>
        <taxon>Frankiaceae</taxon>
        <taxon>Protofrankia</taxon>
    </lineage>
</organism>
<gene>
    <name evidence="1" type="ORF">FrCorBMG51_10960</name>
</gene>
<reference evidence="1 2" key="1">
    <citation type="submission" date="2014-12" db="EMBL/GenBank/DDBJ databases">
        <title>Frankia sp. BMG5.1 draft genome.</title>
        <authorList>
            <person name="Gtari M."/>
            <person name="Ghodhbane-Gtari F."/>
            <person name="Nouioui I."/>
            <person name="Ktari A."/>
            <person name="Hezbri K."/>
            <person name="Mimouni W."/>
            <person name="Sbissi I."/>
            <person name="Ayari A."/>
            <person name="Yamanaka T."/>
            <person name="Normand P."/>
            <person name="Tisa L.S."/>
            <person name="Boudabous A."/>
        </authorList>
    </citation>
    <scope>NUCLEOTIDE SEQUENCE [LARGE SCALE GENOMIC DNA]</scope>
    <source>
        <strain evidence="1 2">BMG5.1</strain>
    </source>
</reference>
<sequence>MTRPLEEIPARQLRAALTWADARARAAGERGFSAGLITDRLQTSRYQAGGWLRALVTAGVLDQVRTDMGLAYRLRSGAAS</sequence>
<dbReference type="EMBL" id="JWIO01000014">
    <property type="protein sequence ID" value="KLL11552.1"/>
    <property type="molecule type" value="Genomic_DNA"/>
</dbReference>
<evidence type="ECO:0008006" key="3">
    <source>
        <dbReference type="Google" id="ProtNLM"/>
    </source>
</evidence>
<comment type="caution">
    <text evidence="1">The sequence shown here is derived from an EMBL/GenBank/DDBJ whole genome shotgun (WGS) entry which is preliminary data.</text>
</comment>